<dbReference type="RefSeq" id="XP_039115802.1">
    <property type="nucleotide sequence ID" value="XM_039259868.1"/>
</dbReference>
<gene>
    <name evidence="2" type="primary">LOC120251320</name>
</gene>
<name>A0AB40ALC5_DIOCR</name>
<organism evidence="1 2">
    <name type="scientific">Dioscorea cayennensis subsp. rotundata</name>
    <name type="common">White Guinea yam</name>
    <name type="synonym">Dioscorea rotundata</name>
    <dbReference type="NCBI Taxonomy" id="55577"/>
    <lineage>
        <taxon>Eukaryota</taxon>
        <taxon>Viridiplantae</taxon>
        <taxon>Streptophyta</taxon>
        <taxon>Embryophyta</taxon>
        <taxon>Tracheophyta</taxon>
        <taxon>Spermatophyta</taxon>
        <taxon>Magnoliopsida</taxon>
        <taxon>Liliopsida</taxon>
        <taxon>Dioscoreales</taxon>
        <taxon>Dioscoreaceae</taxon>
        <taxon>Dioscorea</taxon>
    </lineage>
</organism>
<keyword evidence="1" id="KW-1185">Reference proteome</keyword>
<dbReference type="GeneID" id="120251320"/>
<evidence type="ECO:0000313" key="2">
    <source>
        <dbReference type="RefSeq" id="XP_039115802.1"/>
    </source>
</evidence>
<proteinExistence type="predicted"/>
<sequence>MDVGIVVRNVWETSVSINSTPPHRLRLHLSLSLVCSLLRLFLWFSSRFSRVPSRVYGSEPVCGEVSDLCIGKPALGRPLPSTATVGDALLASGADAAENSVNIADPARALADPVSVLLPKDSGPCFGRLEPNSGLHSLFLSGILGTPVVLHSPEKAARRWRRRVLLVDPRGPVRHFLNSIAVISSVAARPVAFLNVVRLDFVAVRYRDPRPLRAPSPPCDFPPETSVAVVTDDGKLIGEISPQPSPTATRGVAAASPRSSPAILIMAYIDCSPAPPVSAILAVKSKLKEKNLTGMLELLDEEFSQTLVMLLYPHPQMRTKTHPP</sequence>
<evidence type="ECO:0000313" key="1">
    <source>
        <dbReference type="Proteomes" id="UP001515500"/>
    </source>
</evidence>
<reference evidence="2" key="1">
    <citation type="submission" date="2025-08" db="UniProtKB">
        <authorList>
            <consortium name="RefSeq"/>
        </authorList>
    </citation>
    <scope>IDENTIFICATION</scope>
</reference>
<protein>
    <submittedName>
        <fullName evidence="2">Uncharacterized protein LOC120251320</fullName>
    </submittedName>
</protein>
<dbReference type="AlphaFoldDB" id="A0AB40ALC5"/>
<dbReference type="Proteomes" id="UP001515500">
    <property type="component" value="Chromosome 20"/>
</dbReference>
<accession>A0AB40ALC5</accession>